<dbReference type="Pfam" id="PF14223">
    <property type="entry name" value="Retrotran_gag_2"/>
    <property type="match status" value="1"/>
</dbReference>
<reference evidence="1" key="2">
    <citation type="submission" date="2020-11" db="EMBL/GenBank/DDBJ databases">
        <authorList>
            <consortium name="DOE Joint Genome Institute"/>
            <person name="Kuo A."/>
            <person name="Miyauchi S."/>
            <person name="Kiss E."/>
            <person name="Drula E."/>
            <person name="Kohler A."/>
            <person name="Sanchez-Garcia M."/>
            <person name="Andreopoulos B."/>
            <person name="Barry K.W."/>
            <person name="Bonito G."/>
            <person name="Buee M."/>
            <person name="Carver A."/>
            <person name="Chen C."/>
            <person name="Cichocki N."/>
            <person name="Clum A."/>
            <person name="Culley D."/>
            <person name="Crous P.W."/>
            <person name="Fauchery L."/>
            <person name="Girlanda M."/>
            <person name="Hayes R."/>
            <person name="Keri Z."/>
            <person name="Labutti K."/>
            <person name="Lipzen A."/>
            <person name="Lombard V."/>
            <person name="Magnuson J."/>
            <person name="Maillard F."/>
            <person name="Morin E."/>
            <person name="Murat C."/>
            <person name="Nolan M."/>
            <person name="Ohm R."/>
            <person name="Pangilinan J."/>
            <person name="Pereira M."/>
            <person name="Perotto S."/>
            <person name="Peter M."/>
            <person name="Riley R."/>
            <person name="Sitrit Y."/>
            <person name="Stielow B."/>
            <person name="Szollosi G."/>
            <person name="Zifcakova L."/>
            <person name="Stursova M."/>
            <person name="Spatafora J.W."/>
            <person name="Tedersoo L."/>
            <person name="Vaario L.-M."/>
            <person name="Yamada A."/>
            <person name="Yan M."/>
            <person name="Wang P."/>
            <person name="Xu J."/>
            <person name="Bruns T."/>
            <person name="Baldrian P."/>
            <person name="Vilgalys R."/>
            <person name="Henrissat B."/>
            <person name="Grigoriev I.V."/>
            <person name="Hibbett D."/>
            <person name="Nagy L.G."/>
            <person name="Martin F.M."/>
        </authorList>
    </citation>
    <scope>NUCLEOTIDE SEQUENCE</scope>
    <source>
        <strain evidence="1">UH-Tt-Lm1</strain>
    </source>
</reference>
<gene>
    <name evidence="1" type="ORF">BJ322DRAFT_999594</name>
</gene>
<dbReference type="EMBL" id="WIUZ02000002">
    <property type="protein sequence ID" value="KAF9791285.1"/>
    <property type="molecule type" value="Genomic_DNA"/>
</dbReference>
<comment type="caution">
    <text evidence="1">The sequence shown here is derived from an EMBL/GenBank/DDBJ whole genome shotgun (WGS) entry which is preliminary data.</text>
</comment>
<sequence length="95" mass="10816">MNEMDSMKFTRLNDSNYVSWSLRMEAELVRKDLWGWVSGEQGMPEAIQEAPAAEDGTPAWAEARAEIILRVEDSQLSHVTSTNPAEIWDQLKLVH</sequence>
<dbReference type="Proteomes" id="UP000736335">
    <property type="component" value="Unassembled WGS sequence"/>
</dbReference>
<proteinExistence type="predicted"/>
<reference evidence="1" key="1">
    <citation type="journal article" date="2020" name="Nat. Commun.">
        <title>Large-scale genome sequencing of mycorrhizal fungi provides insights into the early evolution of symbiotic traits.</title>
        <authorList>
            <person name="Miyauchi S."/>
            <person name="Kiss E."/>
            <person name="Kuo A."/>
            <person name="Drula E."/>
            <person name="Kohler A."/>
            <person name="Sanchez-Garcia M."/>
            <person name="Morin E."/>
            <person name="Andreopoulos B."/>
            <person name="Barry K.W."/>
            <person name="Bonito G."/>
            <person name="Buee M."/>
            <person name="Carver A."/>
            <person name="Chen C."/>
            <person name="Cichocki N."/>
            <person name="Clum A."/>
            <person name="Culley D."/>
            <person name="Crous P.W."/>
            <person name="Fauchery L."/>
            <person name="Girlanda M."/>
            <person name="Hayes R.D."/>
            <person name="Keri Z."/>
            <person name="LaButti K."/>
            <person name="Lipzen A."/>
            <person name="Lombard V."/>
            <person name="Magnuson J."/>
            <person name="Maillard F."/>
            <person name="Murat C."/>
            <person name="Nolan M."/>
            <person name="Ohm R.A."/>
            <person name="Pangilinan J."/>
            <person name="Pereira M.F."/>
            <person name="Perotto S."/>
            <person name="Peter M."/>
            <person name="Pfister S."/>
            <person name="Riley R."/>
            <person name="Sitrit Y."/>
            <person name="Stielow J.B."/>
            <person name="Szollosi G."/>
            <person name="Zifcakova L."/>
            <person name="Stursova M."/>
            <person name="Spatafora J.W."/>
            <person name="Tedersoo L."/>
            <person name="Vaario L.M."/>
            <person name="Yamada A."/>
            <person name="Yan M."/>
            <person name="Wang P."/>
            <person name="Xu J."/>
            <person name="Bruns T."/>
            <person name="Baldrian P."/>
            <person name="Vilgalys R."/>
            <person name="Dunand C."/>
            <person name="Henrissat B."/>
            <person name="Grigoriev I.V."/>
            <person name="Hibbett D."/>
            <person name="Nagy L.G."/>
            <person name="Martin F.M."/>
        </authorList>
    </citation>
    <scope>NUCLEOTIDE SEQUENCE</scope>
    <source>
        <strain evidence="1">UH-Tt-Lm1</strain>
    </source>
</reference>
<evidence type="ECO:0008006" key="3">
    <source>
        <dbReference type="Google" id="ProtNLM"/>
    </source>
</evidence>
<evidence type="ECO:0000313" key="2">
    <source>
        <dbReference type="Proteomes" id="UP000736335"/>
    </source>
</evidence>
<evidence type="ECO:0000313" key="1">
    <source>
        <dbReference type="EMBL" id="KAF9791285.1"/>
    </source>
</evidence>
<keyword evidence="2" id="KW-1185">Reference proteome</keyword>
<dbReference type="AlphaFoldDB" id="A0A9P6LBV6"/>
<protein>
    <recommendedName>
        <fullName evidence="3">DUF4219 domain-containing protein</fullName>
    </recommendedName>
</protein>
<accession>A0A9P6LBV6</accession>
<organism evidence="1 2">
    <name type="scientific">Thelephora terrestris</name>
    <dbReference type="NCBI Taxonomy" id="56493"/>
    <lineage>
        <taxon>Eukaryota</taxon>
        <taxon>Fungi</taxon>
        <taxon>Dikarya</taxon>
        <taxon>Basidiomycota</taxon>
        <taxon>Agaricomycotina</taxon>
        <taxon>Agaricomycetes</taxon>
        <taxon>Thelephorales</taxon>
        <taxon>Thelephoraceae</taxon>
        <taxon>Thelephora</taxon>
    </lineage>
</organism>
<name>A0A9P6LBV6_9AGAM</name>
<dbReference type="OrthoDB" id="3265539at2759"/>